<name>A0A9D1F7U3_9FIRM</name>
<dbReference type="InterPro" id="IPR028082">
    <property type="entry name" value="Peripla_BP_I"/>
</dbReference>
<dbReference type="Gene3D" id="1.10.10.10">
    <property type="entry name" value="Winged helix-like DNA-binding domain superfamily/Winged helix DNA-binding domain"/>
    <property type="match status" value="1"/>
</dbReference>
<reference evidence="5" key="2">
    <citation type="journal article" date="2021" name="PeerJ">
        <title>Extensive microbial diversity within the chicken gut microbiome revealed by metagenomics and culture.</title>
        <authorList>
            <person name="Gilroy R."/>
            <person name="Ravi A."/>
            <person name="Getino M."/>
            <person name="Pursley I."/>
            <person name="Horton D.L."/>
            <person name="Alikhan N.F."/>
            <person name="Baker D."/>
            <person name="Gharbi K."/>
            <person name="Hall N."/>
            <person name="Watson M."/>
            <person name="Adriaenssens E.M."/>
            <person name="Foster-Nyarko E."/>
            <person name="Jarju S."/>
            <person name="Secka A."/>
            <person name="Antonio M."/>
            <person name="Oren A."/>
            <person name="Chaudhuri R.R."/>
            <person name="La Ragione R."/>
            <person name="Hildebrand F."/>
            <person name="Pallen M.J."/>
        </authorList>
    </citation>
    <scope>NUCLEOTIDE SEQUENCE</scope>
    <source>
        <strain evidence="5">ChiBcec16-1751</strain>
    </source>
</reference>
<dbReference type="EMBL" id="DVJJ01000020">
    <property type="protein sequence ID" value="HIS63974.1"/>
    <property type="molecule type" value="Genomic_DNA"/>
</dbReference>
<keyword evidence="2" id="KW-0238">DNA-binding</keyword>
<keyword evidence="3" id="KW-0804">Transcription</keyword>
<organism evidence="5 6">
    <name type="scientific">Candidatus Avoscillospira avistercoris</name>
    <dbReference type="NCBI Taxonomy" id="2840707"/>
    <lineage>
        <taxon>Bacteria</taxon>
        <taxon>Bacillati</taxon>
        <taxon>Bacillota</taxon>
        <taxon>Clostridia</taxon>
        <taxon>Eubacteriales</taxon>
        <taxon>Oscillospiraceae</taxon>
        <taxon>Oscillospiraceae incertae sedis</taxon>
        <taxon>Candidatus Avoscillospira</taxon>
    </lineage>
</organism>
<dbReference type="PANTHER" id="PTHR30146:SF150">
    <property type="entry name" value="ARABINOSE METABOLISM TRANSCRIPTIONAL REPRESSOR"/>
    <property type="match status" value="1"/>
</dbReference>
<dbReference type="Pfam" id="PF13377">
    <property type="entry name" value="Peripla_BP_3"/>
    <property type="match status" value="1"/>
</dbReference>
<evidence type="ECO:0000256" key="3">
    <source>
        <dbReference type="ARBA" id="ARBA00023163"/>
    </source>
</evidence>
<protein>
    <submittedName>
        <fullName evidence="5">GntR family transcriptional regulator</fullName>
    </submittedName>
</protein>
<gene>
    <name evidence="5" type="ORF">IAA83_01210</name>
</gene>
<dbReference type="InterPro" id="IPR000524">
    <property type="entry name" value="Tscrpt_reg_HTH_GntR"/>
</dbReference>
<reference evidence="5" key="1">
    <citation type="submission" date="2020-10" db="EMBL/GenBank/DDBJ databases">
        <authorList>
            <person name="Gilroy R."/>
        </authorList>
    </citation>
    <scope>NUCLEOTIDE SEQUENCE</scope>
    <source>
        <strain evidence="5">ChiBcec16-1751</strain>
    </source>
</reference>
<dbReference type="InterPro" id="IPR046335">
    <property type="entry name" value="LacI/GalR-like_sensor"/>
</dbReference>
<dbReference type="PRINTS" id="PR00035">
    <property type="entry name" value="HTHGNTR"/>
</dbReference>
<dbReference type="InterPro" id="IPR036390">
    <property type="entry name" value="WH_DNA-bd_sf"/>
</dbReference>
<dbReference type="CDD" id="cd01541">
    <property type="entry name" value="PBP1_AraR"/>
    <property type="match status" value="1"/>
</dbReference>
<dbReference type="SUPFAM" id="SSF53822">
    <property type="entry name" value="Periplasmic binding protein-like I"/>
    <property type="match status" value="1"/>
</dbReference>
<dbReference type="SMART" id="SM00345">
    <property type="entry name" value="HTH_GNTR"/>
    <property type="match status" value="1"/>
</dbReference>
<dbReference type="GO" id="GO:0003700">
    <property type="term" value="F:DNA-binding transcription factor activity"/>
    <property type="evidence" value="ECO:0007669"/>
    <property type="project" value="InterPro"/>
</dbReference>
<proteinExistence type="predicted"/>
<sequence>MQPKYQLVAGTLREEIRSGRYRDTMLLPTEYELCSQFHMSRQTVRQALSLLASEGLIERRQGSGSHILATHGPAATPRRTVAVVTTYISNYIFPNILREIETVLAANNGAPTLFATQNQIGNERRILQTLLEGNLPDGILVEGTKTGLPSPNLDLYEQLRRKNVPLVFLHGIYRELEDSVVSVMDDNRGGGRQLVEYLHQKGHTAIGGFFKSDDIQGVERYAGYAEAMRDLGLPLEDRHIFWYNTEHRERLLNDDQYCQHITGIFKHCTALVCYNDEIAARLIAMLLKRGVRVPEDLAVVSFDGSPYCDISPVPVTSLSHGQQNAGHMAADLLMRLMQGQPCQSQVIPWQLVSRQSG</sequence>
<dbReference type="SUPFAM" id="SSF46785">
    <property type="entry name" value="Winged helix' DNA-binding domain"/>
    <property type="match status" value="1"/>
</dbReference>
<evidence type="ECO:0000313" key="6">
    <source>
        <dbReference type="Proteomes" id="UP000886741"/>
    </source>
</evidence>
<evidence type="ECO:0000259" key="4">
    <source>
        <dbReference type="PROSITE" id="PS50949"/>
    </source>
</evidence>
<keyword evidence="1" id="KW-0805">Transcription regulation</keyword>
<dbReference type="AlphaFoldDB" id="A0A9D1F7U3"/>
<dbReference type="InterPro" id="IPR036388">
    <property type="entry name" value="WH-like_DNA-bd_sf"/>
</dbReference>
<dbReference type="Gene3D" id="3.40.50.2300">
    <property type="match status" value="2"/>
</dbReference>
<dbReference type="InterPro" id="IPR033532">
    <property type="entry name" value="AraR_ligand_bind_dom"/>
</dbReference>
<dbReference type="PANTHER" id="PTHR30146">
    <property type="entry name" value="LACI-RELATED TRANSCRIPTIONAL REPRESSOR"/>
    <property type="match status" value="1"/>
</dbReference>
<dbReference type="CDD" id="cd07377">
    <property type="entry name" value="WHTH_GntR"/>
    <property type="match status" value="1"/>
</dbReference>
<dbReference type="Proteomes" id="UP000886741">
    <property type="component" value="Unassembled WGS sequence"/>
</dbReference>
<dbReference type="GO" id="GO:0000976">
    <property type="term" value="F:transcription cis-regulatory region binding"/>
    <property type="evidence" value="ECO:0007669"/>
    <property type="project" value="TreeGrafter"/>
</dbReference>
<evidence type="ECO:0000256" key="2">
    <source>
        <dbReference type="ARBA" id="ARBA00023125"/>
    </source>
</evidence>
<evidence type="ECO:0000256" key="1">
    <source>
        <dbReference type="ARBA" id="ARBA00023015"/>
    </source>
</evidence>
<feature type="domain" description="HTH gntR-type" evidence="4">
    <location>
        <begin position="2"/>
        <end position="70"/>
    </location>
</feature>
<accession>A0A9D1F7U3</accession>
<evidence type="ECO:0000313" key="5">
    <source>
        <dbReference type="EMBL" id="HIS63974.1"/>
    </source>
</evidence>
<dbReference type="Pfam" id="PF00392">
    <property type="entry name" value="GntR"/>
    <property type="match status" value="1"/>
</dbReference>
<comment type="caution">
    <text evidence="5">The sequence shown here is derived from an EMBL/GenBank/DDBJ whole genome shotgun (WGS) entry which is preliminary data.</text>
</comment>
<dbReference type="PROSITE" id="PS50949">
    <property type="entry name" value="HTH_GNTR"/>
    <property type="match status" value="1"/>
</dbReference>